<gene>
    <name evidence="4" type="ORF">N798_14555</name>
</gene>
<dbReference type="InterPro" id="IPR002656">
    <property type="entry name" value="Acyl_transf_3_dom"/>
</dbReference>
<keyword evidence="2" id="KW-0472">Membrane</keyword>
<sequence>MSTGAPASAHVPARLEVLPALDGLRGVAAALVVLTHASFLTGVGTTGGLVGHLLARGDFGVSIFFALSGFLLHRGLAHHLEHTGRVDALGYAARRFARVVPAYWLALAAVVVATRPDVGDTVLHALGLHIYVPDAVIASFGQSWSIATEISFYAVLPLAVVLLERLRRGRPSQPLTVLVAALVVTSLLPLLTGPAEFGEDLLLERWLPWRAPHFLLGMVCAEALRVPGHPVARGLTRLARDPVGCLAVAAAAYLASTTPLAGSLTLDPAHGVALLLRTGLATVVAAGLLVPLTLGPPSGLSRMLSRPTARWLGVVSYGVFLWHLPVLTAVYAVTGAEFFRGGLLPLLAVGLPVSLLLGFLSHQLVEVPGSRLTSRLLAHRRQRRERDERDEHDPQRPLEERRTQAPG</sequence>
<dbReference type="PANTHER" id="PTHR23028:SF53">
    <property type="entry name" value="ACYL_TRANSF_3 DOMAIN-CONTAINING PROTEIN"/>
    <property type="match status" value="1"/>
</dbReference>
<accession>A0ABR4XAP1</accession>
<dbReference type="PANTHER" id="PTHR23028">
    <property type="entry name" value="ACETYLTRANSFERASE"/>
    <property type="match status" value="1"/>
</dbReference>
<dbReference type="Proteomes" id="UP000029990">
    <property type="component" value="Unassembled WGS sequence"/>
</dbReference>
<name>A0ABR4XAP1_9MICO</name>
<evidence type="ECO:0000313" key="5">
    <source>
        <dbReference type="Proteomes" id="UP000029990"/>
    </source>
</evidence>
<dbReference type="RefSeq" id="WP_084100745.1">
    <property type="nucleotide sequence ID" value="NZ_AVPI01000056.1"/>
</dbReference>
<feature type="region of interest" description="Disordered" evidence="1">
    <location>
        <begin position="378"/>
        <end position="407"/>
    </location>
</feature>
<feature type="transmembrane region" description="Helical" evidence="2">
    <location>
        <begin position="311"/>
        <end position="331"/>
    </location>
</feature>
<reference evidence="4 5" key="1">
    <citation type="submission" date="2013-08" db="EMBL/GenBank/DDBJ databases">
        <title>The genome sequence of Knoellia flava.</title>
        <authorList>
            <person name="Zhu W."/>
            <person name="Wang G."/>
        </authorList>
    </citation>
    <scope>NUCLEOTIDE SEQUENCE [LARGE SCALE GENOMIC DNA]</scope>
    <source>
        <strain evidence="4 5">TL1</strain>
    </source>
</reference>
<dbReference type="Pfam" id="PF01757">
    <property type="entry name" value="Acyl_transf_3"/>
    <property type="match status" value="1"/>
</dbReference>
<feature type="transmembrane region" description="Helical" evidence="2">
    <location>
        <begin position="27"/>
        <end position="50"/>
    </location>
</feature>
<evidence type="ECO:0000259" key="3">
    <source>
        <dbReference type="Pfam" id="PF01757"/>
    </source>
</evidence>
<evidence type="ECO:0000313" key="4">
    <source>
        <dbReference type="EMBL" id="KGN29323.1"/>
    </source>
</evidence>
<keyword evidence="5" id="KW-1185">Reference proteome</keyword>
<feature type="domain" description="Acyltransferase 3" evidence="3">
    <location>
        <begin position="19"/>
        <end position="359"/>
    </location>
</feature>
<evidence type="ECO:0000256" key="1">
    <source>
        <dbReference type="SAM" id="MobiDB-lite"/>
    </source>
</evidence>
<feature type="transmembrane region" description="Helical" evidence="2">
    <location>
        <begin position="146"/>
        <end position="163"/>
    </location>
</feature>
<comment type="caution">
    <text evidence="4">The sequence shown here is derived from an EMBL/GenBank/DDBJ whole genome shotgun (WGS) entry which is preliminary data.</text>
</comment>
<proteinExistence type="predicted"/>
<protein>
    <recommendedName>
        <fullName evidence="3">Acyltransferase 3 domain-containing protein</fullName>
    </recommendedName>
</protein>
<feature type="transmembrane region" description="Helical" evidence="2">
    <location>
        <begin position="343"/>
        <end position="365"/>
    </location>
</feature>
<keyword evidence="2" id="KW-1133">Transmembrane helix</keyword>
<dbReference type="EMBL" id="AVPI01000056">
    <property type="protein sequence ID" value="KGN29323.1"/>
    <property type="molecule type" value="Genomic_DNA"/>
</dbReference>
<feature type="transmembrane region" description="Helical" evidence="2">
    <location>
        <begin position="268"/>
        <end position="290"/>
    </location>
</feature>
<organism evidence="4 5">
    <name type="scientific">Knoellia flava TL1</name>
    <dbReference type="NCBI Taxonomy" id="1385518"/>
    <lineage>
        <taxon>Bacteria</taxon>
        <taxon>Bacillati</taxon>
        <taxon>Actinomycetota</taxon>
        <taxon>Actinomycetes</taxon>
        <taxon>Micrococcales</taxon>
        <taxon>Intrasporangiaceae</taxon>
        <taxon>Knoellia</taxon>
    </lineage>
</organism>
<feature type="transmembrane region" description="Helical" evidence="2">
    <location>
        <begin position="175"/>
        <end position="195"/>
    </location>
</feature>
<keyword evidence="2" id="KW-0812">Transmembrane</keyword>
<feature type="compositionally biased region" description="Basic and acidic residues" evidence="1">
    <location>
        <begin position="384"/>
        <end position="407"/>
    </location>
</feature>
<feature type="transmembrane region" description="Helical" evidence="2">
    <location>
        <begin position="238"/>
        <end position="256"/>
    </location>
</feature>
<evidence type="ECO:0000256" key="2">
    <source>
        <dbReference type="SAM" id="Phobius"/>
    </source>
</evidence>
<feature type="transmembrane region" description="Helical" evidence="2">
    <location>
        <begin position="57"/>
        <end position="76"/>
    </location>
</feature>
<feature type="transmembrane region" description="Helical" evidence="2">
    <location>
        <begin position="96"/>
        <end position="114"/>
    </location>
</feature>
<dbReference type="InterPro" id="IPR050879">
    <property type="entry name" value="Acyltransferase_3"/>
</dbReference>